<dbReference type="Gene3D" id="1.25.40.10">
    <property type="entry name" value="Tetratricopeptide repeat domain"/>
    <property type="match status" value="2"/>
</dbReference>
<feature type="compositionally biased region" description="Low complexity" evidence="1">
    <location>
        <begin position="201"/>
        <end position="216"/>
    </location>
</feature>
<feature type="compositionally biased region" description="Basic residues" evidence="1">
    <location>
        <begin position="64"/>
        <end position="77"/>
    </location>
</feature>
<sequence>MLTPTAVSIFDWRVLDLDTSDQVAAFPERFSVQERARMREWLEILDHGLFSAQNSSAERDRPGFRRKRVQSSGKRPKSASGSSISSQMTTPGTITPPESVTHSDPLSRPSSRGSGVCEPQHRASQGPPDSASPKQSFSPRPLSGRSSPANAYEYPGAPLSGHPTPLSPVSPFQSRPGSPTPSSSRRQSLSGSARERKTSFASSISAKLSRISSNSATQVNQDEASTPVRRGSAPVTPSTPTGPGPASTEHKPKSRPRPILISSASNVSAATATTPHLQAAQWSLPTPTVTLPSPSWLTTLPPAANAAAAAAAAFVVPHKTSLRSTTIDNWCRWDAIYAPSYVSDSFHSVSELVTEVGPVFGSILRSVKVLLRGVNVDKLRENGVVCYSTVHRILASVQSIAAAIAASQFSIEEGSATAVCIALLNSQILELQGEFSTWSKWSGASVIRHREELIRQIAHRETSIVEVLHDLLTIVTMEVLPRVKGSNSGLARPCINALAEAQKHIKAPVSSLLSKNDDFSNVKSLVVSERGRVFFRSLARGLRTVFHSNKSPRLEDDFQEFRLPSAAMSPVHQLTMLPEGRDSFTAPPVEATAKELTRRLDALDDLYQTLTLDSPAVGVRASIASEETGTLSEVDADSDLDSLHGGEEPALVKSPRIGTRQMVSLVDDLISHLEKLAPRALAQKLHRLVIGLNTSQAFPEVAVHVASMEVALYRKQSLLDTPAGRGDLINALDNLATSLEILERYEEAVTLTEEMINHIRVLREERSTSLQATVGVTLGKLTRRLAMTGRFTDAQRTAEEALSVFQALDVDDHRRYKSELATALFNKAACLHLLGKKQPALASCYEALSLRRAACHYPGSHHQETKALSESLLQLSELFSEDNASSRSLEAATEAAKMMRFSNVGSEHSSDISLAYTLLCQAARLRERSQTPQATKVMGDAVAILRQLSHHQPDRFSGAFGRALCRLGQDELDGAPHENLASRDSPALLTFAEASMVLRPLGETVPAEFGSDLAKALLAYSTCLGAAGRDHESASVARQSLQALQLLSQPTVSNEDDHVKALIRLTASLARAGSPQEGYMASKELVAMQRKRATLQPEEFQADLARALCNHSFFLDGIGKPEYALQACEESVEVLKAAVARDGRLTRSELGLATRQLSGRLLVSGDVQRALLKMQEAVELLRGASDRSSGFILNPTESEVSLGRSLRDLAKILSSLGRYEQSVIVVSDSVRVFRTLEAMDPGAHMVDLARSVNEQSNRLAEMNAHKDAAKAAKEAVVLWQRIVSAHPRYQRYLPDLAFSRWALARRLSDLERFDDAVKAIYPAVSILHDLAKSQPERWQTHLEGIIRTQTHVLHEAGQPLRAFSRTRDLKRLLSKHSKAEPK</sequence>
<gene>
    <name evidence="2" type="ORF">OC846_004385</name>
</gene>
<proteinExistence type="predicted"/>
<feature type="compositionally biased region" description="Low complexity" evidence="1">
    <location>
        <begin position="231"/>
        <end position="247"/>
    </location>
</feature>
<reference evidence="2" key="1">
    <citation type="journal article" date="2023" name="PhytoFront">
        <title>Draft Genome Resources of Seven Strains of Tilletia horrida, Causal Agent of Kernel Smut of Rice.</title>
        <authorList>
            <person name="Khanal S."/>
            <person name="Antony Babu S."/>
            <person name="Zhou X.G."/>
        </authorList>
    </citation>
    <scope>NUCLEOTIDE SEQUENCE</scope>
    <source>
        <strain evidence="2">TX6</strain>
    </source>
</reference>
<feature type="compositionally biased region" description="Low complexity" evidence="1">
    <location>
        <begin position="173"/>
        <end position="192"/>
    </location>
</feature>
<dbReference type="SUPFAM" id="SSF48452">
    <property type="entry name" value="TPR-like"/>
    <property type="match status" value="2"/>
</dbReference>
<keyword evidence="3" id="KW-1185">Reference proteome</keyword>
<dbReference type="SMART" id="SM00028">
    <property type="entry name" value="TPR"/>
    <property type="match status" value="3"/>
</dbReference>
<dbReference type="InterPro" id="IPR011990">
    <property type="entry name" value="TPR-like_helical_dom_sf"/>
</dbReference>
<organism evidence="2 3">
    <name type="scientific">Tilletia horrida</name>
    <dbReference type="NCBI Taxonomy" id="155126"/>
    <lineage>
        <taxon>Eukaryota</taxon>
        <taxon>Fungi</taxon>
        <taxon>Dikarya</taxon>
        <taxon>Basidiomycota</taxon>
        <taxon>Ustilaginomycotina</taxon>
        <taxon>Exobasidiomycetes</taxon>
        <taxon>Tilletiales</taxon>
        <taxon>Tilletiaceae</taxon>
        <taxon>Tilletia</taxon>
    </lineage>
</organism>
<dbReference type="PANTHER" id="PTHR19959:SF119">
    <property type="entry name" value="FUNGAL LIPASE-LIKE DOMAIN-CONTAINING PROTEIN"/>
    <property type="match status" value="1"/>
</dbReference>
<dbReference type="PANTHER" id="PTHR19959">
    <property type="entry name" value="KINESIN LIGHT CHAIN"/>
    <property type="match status" value="1"/>
</dbReference>
<dbReference type="InterPro" id="IPR019734">
    <property type="entry name" value="TPR_rpt"/>
</dbReference>
<feature type="region of interest" description="Disordered" evidence="1">
    <location>
        <begin position="53"/>
        <end position="258"/>
    </location>
</feature>
<feature type="compositionally biased region" description="Polar residues" evidence="1">
    <location>
        <begin position="79"/>
        <end position="113"/>
    </location>
</feature>
<comment type="caution">
    <text evidence="2">The sequence shown here is derived from an EMBL/GenBank/DDBJ whole genome shotgun (WGS) entry which is preliminary data.</text>
</comment>
<evidence type="ECO:0000256" key="1">
    <source>
        <dbReference type="SAM" id="MobiDB-lite"/>
    </source>
</evidence>
<name>A0AAN6GNA6_9BASI</name>
<dbReference type="Proteomes" id="UP001176517">
    <property type="component" value="Unassembled WGS sequence"/>
</dbReference>
<accession>A0AAN6GNA6</accession>
<feature type="compositionally biased region" description="Polar residues" evidence="1">
    <location>
        <begin position="132"/>
        <end position="149"/>
    </location>
</feature>
<protein>
    <submittedName>
        <fullName evidence="2">Uncharacterized protein</fullName>
    </submittedName>
</protein>
<dbReference type="EMBL" id="JAPDMZ010000130">
    <property type="protein sequence ID" value="KAK0548697.1"/>
    <property type="molecule type" value="Genomic_DNA"/>
</dbReference>
<evidence type="ECO:0000313" key="3">
    <source>
        <dbReference type="Proteomes" id="UP001176517"/>
    </source>
</evidence>
<evidence type="ECO:0000313" key="2">
    <source>
        <dbReference type="EMBL" id="KAK0548697.1"/>
    </source>
</evidence>